<reference evidence="9" key="1">
    <citation type="journal article" date="2020" name="Stud. Mycol.">
        <title>101 Dothideomycetes genomes: a test case for predicting lifestyles and emergence of pathogens.</title>
        <authorList>
            <person name="Haridas S."/>
            <person name="Albert R."/>
            <person name="Binder M."/>
            <person name="Bloem J."/>
            <person name="Labutti K."/>
            <person name="Salamov A."/>
            <person name="Andreopoulos B."/>
            <person name="Baker S."/>
            <person name="Barry K."/>
            <person name="Bills G."/>
            <person name="Bluhm B."/>
            <person name="Cannon C."/>
            <person name="Castanera R."/>
            <person name="Culley D."/>
            <person name="Daum C."/>
            <person name="Ezra D."/>
            <person name="Gonzalez J."/>
            <person name="Henrissat B."/>
            <person name="Kuo A."/>
            <person name="Liang C."/>
            <person name="Lipzen A."/>
            <person name="Lutzoni F."/>
            <person name="Magnuson J."/>
            <person name="Mondo S."/>
            <person name="Nolan M."/>
            <person name="Ohm R."/>
            <person name="Pangilinan J."/>
            <person name="Park H.-J."/>
            <person name="Ramirez L."/>
            <person name="Alfaro M."/>
            <person name="Sun H."/>
            <person name="Tritt A."/>
            <person name="Yoshinaga Y."/>
            <person name="Zwiers L.-H."/>
            <person name="Turgeon B."/>
            <person name="Goodwin S."/>
            <person name="Spatafora J."/>
            <person name="Crous P."/>
            <person name="Grigoriev I."/>
        </authorList>
    </citation>
    <scope>NUCLEOTIDE SEQUENCE</scope>
    <source>
        <strain evidence="9">CBS 101060</strain>
    </source>
</reference>
<gene>
    <name evidence="9" type="ORF">M501DRAFT_1007938</name>
</gene>
<keyword evidence="3 7" id="KW-1133">Transmembrane helix</keyword>
<evidence type="ECO:0000256" key="2">
    <source>
        <dbReference type="ARBA" id="ARBA00022692"/>
    </source>
</evidence>
<proteinExistence type="inferred from homology"/>
<evidence type="ECO:0000313" key="9">
    <source>
        <dbReference type="EMBL" id="KAF2841803.1"/>
    </source>
</evidence>
<dbReference type="InterPro" id="IPR049326">
    <property type="entry name" value="Rhodopsin_dom_fungi"/>
</dbReference>
<dbReference type="PANTHER" id="PTHR33048">
    <property type="entry name" value="PTH11-LIKE INTEGRAL MEMBRANE PROTEIN (AFU_ORTHOLOGUE AFUA_5G11245)"/>
    <property type="match status" value="1"/>
</dbReference>
<feature type="region of interest" description="Disordered" evidence="6">
    <location>
        <begin position="304"/>
        <end position="337"/>
    </location>
</feature>
<dbReference type="GO" id="GO:0016020">
    <property type="term" value="C:membrane"/>
    <property type="evidence" value="ECO:0007669"/>
    <property type="project" value="UniProtKB-SubCell"/>
</dbReference>
<comment type="similarity">
    <text evidence="5">Belongs to the SAT4 family.</text>
</comment>
<comment type="caution">
    <text evidence="9">The sequence shown here is derived from an EMBL/GenBank/DDBJ whole genome shotgun (WGS) entry which is preliminary data.</text>
</comment>
<evidence type="ECO:0000256" key="6">
    <source>
        <dbReference type="SAM" id="MobiDB-lite"/>
    </source>
</evidence>
<evidence type="ECO:0000256" key="3">
    <source>
        <dbReference type="ARBA" id="ARBA00022989"/>
    </source>
</evidence>
<evidence type="ECO:0000256" key="4">
    <source>
        <dbReference type="ARBA" id="ARBA00023136"/>
    </source>
</evidence>
<accession>A0A9P4SHQ4</accession>
<feature type="compositionally biased region" description="Basic and acidic residues" evidence="6">
    <location>
        <begin position="325"/>
        <end position="335"/>
    </location>
</feature>
<feature type="domain" description="Rhodopsin" evidence="8">
    <location>
        <begin position="43"/>
        <end position="284"/>
    </location>
</feature>
<evidence type="ECO:0000259" key="8">
    <source>
        <dbReference type="Pfam" id="PF20684"/>
    </source>
</evidence>
<protein>
    <recommendedName>
        <fullName evidence="8">Rhodopsin domain-containing protein</fullName>
    </recommendedName>
</protein>
<comment type="subcellular location">
    <subcellularLocation>
        <location evidence="1">Membrane</location>
        <topology evidence="1">Multi-pass membrane protein</topology>
    </subcellularLocation>
</comment>
<dbReference type="AlphaFoldDB" id="A0A9P4SHQ4"/>
<feature type="transmembrane region" description="Helical" evidence="7">
    <location>
        <begin position="25"/>
        <end position="46"/>
    </location>
</feature>
<name>A0A9P4SHQ4_9PEZI</name>
<feature type="transmembrane region" description="Helical" evidence="7">
    <location>
        <begin position="222"/>
        <end position="242"/>
    </location>
</feature>
<keyword evidence="2 7" id="KW-0812">Transmembrane</keyword>
<keyword evidence="10" id="KW-1185">Reference proteome</keyword>
<feature type="transmembrane region" description="Helical" evidence="7">
    <location>
        <begin position="138"/>
        <end position="161"/>
    </location>
</feature>
<evidence type="ECO:0000256" key="5">
    <source>
        <dbReference type="ARBA" id="ARBA00038359"/>
    </source>
</evidence>
<dbReference type="Pfam" id="PF20684">
    <property type="entry name" value="Fung_rhodopsin"/>
    <property type="match status" value="1"/>
</dbReference>
<dbReference type="InterPro" id="IPR052337">
    <property type="entry name" value="SAT4-like"/>
</dbReference>
<organism evidence="9 10">
    <name type="scientific">Patellaria atrata CBS 101060</name>
    <dbReference type="NCBI Taxonomy" id="1346257"/>
    <lineage>
        <taxon>Eukaryota</taxon>
        <taxon>Fungi</taxon>
        <taxon>Dikarya</taxon>
        <taxon>Ascomycota</taxon>
        <taxon>Pezizomycotina</taxon>
        <taxon>Dothideomycetes</taxon>
        <taxon>Dothideomycetes incertae sedis</taxon>
        <taxon>Patellariales</taxon>
        <taxon>Patellariaceae</taxon>
        <taxon>Patellaria</taxon>
    </lineage>
</organism>
<evidence type="ECO:0000313" key="10">
    <source>
        <dbReference type="Proteomes" id="UP000799429"/>
    </source>
</evidence>
<dbReference type="EMBL" id="MU006090">
    <property type="protein sequence ID" value="KAF2841803.1"/>
    <property type="molecule type" value="Genomic_DNA"/>
</dbReference>
<evidence type="ECO:0000256" key="1">
    <source>
        <dbReference type="ARBA" id="ARBA00004141"/>
    </source>
</evidence>
<feature type="transmembrane region" description="Helical" evidence="7">
    <location>
        <begin position="254"/>
        <end position="276"/>
    </location>
</feature>
<sequence length="385" mass="43246">MSYHFNAGRNRTSIKDDEAYDDPEVLLGVEIPLMVLATIAVGLRVYSRIAVKRKLAADDILIVCGLTCAFGRTVISCMSANDGWGFDVDGPQTRDELPYYRHIFERRIAYIFAVTLIRFSVLAYYLRIFPPGIGSLRIFSWTLLVGAFFQFVAVFTILLVFCREIPKLWQEDFLAFNGSKCFSSPIYSFSAAIGDSVLDSLIFALPIPYVWRLVKIRTAQRIGLVIIFALGFTVCIVALLQIPFIKRRAENSTYFGGVINLLVAIQLSFAIIAASLPDLRAFIARSTPELSPLHHRSFAISGSRPHRDLENASPEFSPEAGRNAFDTKRRSRTPDWMRSTLPESLLSTRRAQVSILDIKPEQSNYESIKVAVNEDVRKGESNVVI</sequence>
<dbReference type="PANTHER" id="PTHR33048:SF157">
    <property type="entry name" value="INTEGRAL MEMBRANE PROTEIN"/>
    <property type="match status" value="1"/>
</dbReference>
<keyword evidence="4 7" id="KW-0472">Membrane</keyword>
<dbReference type="Proteomes" id="UP000799429">
    <property type="component" value="Unassembled WGS sequence"/>
</dbReference>
<dbReference type="OrthoDB" id="3648173at2759"/>
<evidence type="ECO:0000256" key="7">
    <source>
        <dbReference type="SAM" id="Phobius"/>
    </source>
</evidence>
<feature type="transmembrane region" description="Helical" evidence="7">
    <location>
        <begin position="108"/>
        <end position="126"/>
    </location>
</feature>